<dbReference type="AlphaFoldDB" id="A0A162LG20"/>
<sequence length="77" mass="8786">MFRSNLLKAQMALHGYTITKLASEIGITPKTLSVKLNHSPEKFTQKEMESIVNVLKIKNPAQIFFSHELRDTQQEVS</sequence>
<evidence type="ECO:0000313" key="2">
    <source>
        <dbReference type="EMBL" id="OAA93046.1"/>
    </source>
</evidence>
<comment type="caution">
    <text evidence="2">The sequence shown here is derived from an EMBL/GenBank/DDBJ whole genome shotgun (WGS) entry which is preliminary data.</text>
</comment>
<evidence type="ECO:0000313" key="4">
    <source>
        <dbReference type="Proteomes" id="UP000077384"/>
    </source>
</evidence>
<dbReference type="GO" id="GO:0003677">
    <property type="term" value="F:DNA binding"/>
    <property type="evidence" value="ECO:0007669"/>
    <property type="project" value="InterPro"/>
</dbReference>
<dbReference type="EMBL" id="LROR01000088">
    <property type="protein sequence ID" value="OBR90789.1"/>
    <property type="molecule type" value="Genomic_DNA"/>
</dbReference>
<evidence type="ECO:0000313" key="5">
    <source>
        <dbReference type="Proteomes" id="UP000093694"/>
    </source>
</evidence>
<accession>A0A162LG20</accession>
<evidence type="ECO:0000313" key="3">
    <source>
        <dbReference type="EMBL" id="OBR90789.1"/>
    </source>
</evidence>
<proteinExistence type="predicted"/>
<dbReference type="Pfam" id="PF13443">
    <property type="entry name" value="HTH_26"/>
    <property type="match status" value="1"/>
</dbReference>
<keyword evidence="5" id="KW-1185">Reference proteome</keyword>
<dbReference type="Proteomes" id="UP000077384">
    <property type="component" value="Unassembled WGS sequence"/>
</dbReference>
<dbReference type="SUPFAM" id="SSF47413">
    <property type="entry name" value="lambda repressor-like DNA-binding domains"/>
    <property type="match status" value="1"/>
</dbReference>
<organism evidence="2 4">
    <name type="scientific">Clostridium coskatii</name>
    <dbReference type="NCBI Taxonomy" id="1705578"/>
    <lineage>
        <taxon>Bacteria</taxon>
        <taxon>Bacillati</taxon>
        <taxon>Bacillota</taxon>
        <taxon>Clostridia</taxon>
        <taxon>Eubacteriales</taxon>
        <taxon>Clostridiaceae</taxon>
        <taxon>Clostridium</taxon>
    </lineage>
</organism>
<dbReference type="EMBL" id="LITQ01000015">
    <property type="protein sequence ID" value="OAA93046.1"/>
    <property type="molecule type" value="Genomic_DNA"/>
</dbReference>
<protein>
    <recommendedName>
        <fullName evidence="1">HTH cro/C1-type domain-containing protein</fullName>
    </recommendedName>
</protein>
<dbReference type="PATRIC" id="fig|1705578.3.peg.748"/>
<evidence type="ECO:0000259" key="1">
    <source>
        <dbReference type="Pfam" id="PF13443"/>
    </source>
</evidence>
<reference evidence="3 5" key="2">
    <citation type="journal article" date="2016" name="Front. Microbiol.">
        <title>Industrial Acetogenic Biocatalysts: A Comparative Metabolic and Genomic Analysis.</title>
        <authorList>
            <person name="Bengelsdorf F."/>
            <person name="Poehlein A."/>
            <person name="Sonja S."/>
            <person name="Erz C."/>
            <person name="Hummel T."/>
            <person name="Hoffmeister S."/>
            <person name="Daniel R."/>
            <person name="Durre P."/>
        </authorList>
    </citation>
    <scope>NUCLEOTIDE SEQUENCE [LARGE SCALE GENOMIC DNA]</scope>
    <source>
        <strain evidence="3 5">PTA-10522</strain>
    </source>
</reference>
<dbReference type="InterPro" id="IPR001387">
    <property type="entry name" value="Cro/C1-type_HTH"/>
</dbReference>
<name>A0A162LG20_9CLOT</name>
<dbReference type="InterPro" id="IPR010982">
    <property type="entry name" value="Lambda_DNA-bd_dom_sf"/>
</dbReference>
<dbReference type="Proteomes" id="UP000093694">
    <property type="component" value="Unassembled WGS sequence"/>
</dbReference>
<reference evidence="2 4" key="1">
    <citation type="journal article" date="2015" name="Biotechnol. Bioeng.">
        <title>Genome sequence and phenotypic characterization of Caulobacter segnis.</title>
        <authorList>
            <person name="Patel S."/>
            <person name="Fletcher B."/>
            <person name="Scott D.C."/>
            <person name="Ely B."/>
        </authorList>
    </citation>
    <scope>NUCLEOTIDE SEQUENCE [LARGE SCALE GENOMIC DNA]</scope>
    <source>
        <strain evidence="2 4">PS02</strain>
    </source>
</reference>
<gene>
    <name evidence="3" type="ORF">CLCOS_37640</name>
    <name evidence="2" type="ORF">WX73_00364</name>
</gene>
<dbReference type="RefSeq" id="WP_063601182.1">
    <property type="nucleotide sequence ID" value="NZ_LITQ01000015.1"/>
</dbReference>
<feature type="domain" description="HTH cro/C1-type" evidence="1">
    <location>
        <begin position="7"/>
        <end position="64"/>
    </location>
</feature>